<protein>
    <submittedName>
        <fullName evidence="1">Uncharacterized protein</fullName>
    </submittedName>
</protein>
<gene>
    <name evidence="1" type="ORF">A3F24_01870</name>
</gene>
<comment type="caution">
    <text evidence="1">The sequence shown here is derived from an EMBL/GenBank/DDBJ whole genome shotgun (WGS) entry which is preliminary data.</text>
</comment>
<evidence type="ECO:0000313" key="1">
    <source>
        <dbReference type="EMBL" id="OGY58499.1"/>
    </source>
</evidence>
<sequence length="115" mass="13005">MCHNINKFFERIDDPIKDSIYYSTVLAKILQGAGWEAVVIRTDTYAQLHIKTPDSQQHFKFALVPCEAVAGRCETDCPKVIVNYDDLEAFHQGNARISPSVIVNKVLGYLMPQYA</sequence>
<name>A0A1G1Z225_9BACT</name>
<organism evidence="1 2">
    <name type="scientific">Candidatus Colwellbacteria bacterium RIFCSPHIGHO2_12_FULL_44_17</name>
    <dbReference type="NCBI Taxonomy" id="1797689"/>
    <lineage>
        <taxon>Bacteria</taxon>
        <taxon>Candidatus Colwelliibacteriota</taxon>
    </lineage>
</organism>
<dbReference type="AlphaFoldDB" id="A0A1G1Z225"/>
<accession>A0A1G1Z225</accession>
<dbReference type="EMBL" id="MHIX01000043">
    <property type="protein sequence ID" value="OGY58499.1"/>
    <property type="molecule type" value="Genomic_DNA"/>
</dbReference>
<reference evidence="1 2" key="1">
    <citation type="journal article" date="2016" name="Nat. Commun.">
        <title>Thousands of microbial genomes shed light on interconnected biogeochemical processes in an aquifer system.</title>
        <authorList>
            <person name="Anantharaman K."/>
            <person name="Brown C.T."/>
            <person name="Hug L.A."/>
            <person name="Sharon I."/>
            <person name="Castelle C.J."/>
            <person name="Probst A.J."/>
            <person name="Thomas B.C."/>
            <person name="Singh A."/>
            <person name="Wilkins M.J."/>
            <person name="Karaoz U."/>
            <person name="Brodie E.L."/>
            <person name="Williams K.H."/>
            <person name="Hubbard S.S."/>
            <person name="Banfield J.F."/>
        </authorList>
    </citation>
    <scope>NUCLEOTIDE SEQUENCE [LARGE SCALE GENOMIC DNA]</scope>
</reference>
<dbReference type="Proteomes" id="UP000178515">
    <property type="component" value="Unassembled WGS sequence"/>
</dbReference>
<proteinExistence type="predicted"/>
<evidence type="ECO:0000313" key="2">
    <source>
        <dbReference type="Proteomes" id="UP000178515"/>
    </source>
</evidence>